<keyword evidence="4 9" id="KW-0227">DNA damage</keyword>
<gene>
    <name evidence="9" type="primary">mutS</name>
    <name evidence="12" type="ORF">Ga0061068_10229</name>
</gene>
<dbReference type="InterPro" id="IPR016151">
    <property type="entry name" value="DNA_mismatch_repair_MutS_N"/>
</dbReference>
<comment type="similarity">
    <text evidence="1 9 10">Belongs to the DNA mismatch repair MutS family.</text>
</comment>
<dbReference type="SUPFAM" id="SSF53150">
    <property type="entry name" value="DNA repair protein MutS, domain II"/>
    <property type="match status" value="1"/>
</dbReference>
<evidence type="ECO:0000256" key="4">
    <source>
        <dbReference type="ARBA" id="ARBA00022763"/>
    </source>
</evidence>
<dbReference type="GO" id="GO:0140664">
    <property type="term" value="F:ATP-dependent DNA damage sensor activity"/>
    <property type="evidence" value="ECO:0007669"/>
    <property type="project" value="InterPro"/>
</dbReference>
<dbReference type="Pfam" id="PF01624">
    <property type="entry name" value="MutS_I"/>
    <property type="match status" value="1"/>
</dbReference>
<evidence type="ECO:0000256" key="3">
    <source>
        <dbReference type="ARBA" id="ARBA00022741"/>
    </source>
</evidence>
<feature type="domain" description="DNA mismatch repair proteins mutS family" evidence="11">
    <location>
        <begin position="693"/>
        <end position="709"/>
    </location>
</feature>
<dbReference type="Gene3D" id="3.40.50.300">
    <property type="entry name" value="P-loop containing nucleotide triphosphate hydrolases"/>
    <property type="match status" value="1"/>
</dbReference>
<evidence type="ECO:0000256" key="9">
    <source>
        <dbReference type="HAMAP-Rule" id="MF_00096"/>
    </source>
</evidence>
<keyword evidence="5 9" id="KW-0067">ATP-binding</keyword>
<name>A0A0K6IR30_9PROT</name>
<evidence type="ECO:0000313" key="12">
    <source>
        <dbReference type="EMBL" id="CUB05553.1"/>
    </source>
</evidence>
<dbReference type="GO" id="GO:0006298">
    <property type="term" value="P:mismatch repair"/>
    <property type="evidence" value="ECO:0007669"/>
    <property type="project" value="UniProtKB-UniRule"/>
</dbReference>
<dbReference type="InterPro" id="IPR036678">
    <property type="entry name" value="MutS_con_dom_sf"/>
</dbReference>
<dbReference type="RefSeq" id="WP_055422762.1">
    <property type="nucleotide sequence ID" value="NZ_CYHH01000002.1"/>
</dbReference>
<dbReference type="InterPro" id="IPR036187">
    <property type="entry name" value="DNA_mismatch_repair_MutS_sf"/>
</dbReference>
<dbReference type="FunFam" id="1.10.1420.10:FF:000002">
    <property type="entry name" value="DNA mismatch repair protein MutS"/>
    <property type="match status" value="1"/>
</dbReference>
<evidence type="ECO:0000256" key="2">
    <source>
        <dbReference type="ARBA" id="ARBA00021982"/>
    </source>
</evidence>
<dbReference type="SUPFAM" id="SSF55271">
    <property type="entry name" value="DNA repair protein MutS, domain I"/>
    <property type="match status" value="1"/>
</dbReference>
<keyword evidence="7 9" id="KW-0234">DNA repair</keyword>
<dbReference type="Proteomes" id="UP000182108">
    <property type="component" value="Unassembled WGS sequence"/>
</dbReference>
<dbReference type="InterPro" id="IPR007860">
    <property type="entry name" value="DNA_mmatch_repair_MutS_con_dom"/>
</dbReference>
<dbReference type="GO" id="GO:0030983">
    <property type="term" value="F:mismatched DNA binding"/>
    <property type="evidence" value="ECO:0007669"/>
    <property type="project" value="InterPro"/>
</dbReference>
<accession>A0A0K6IR30</accession>
<keyword evidence="3 9" id="KW-0547">Nucleotide-binding</keyword>
<dbReference type="Gene3D" id="1.10.1420.10">
    <property type="match status" value="2"/>
</dbReference>
<organism evidence="12 13">
    <name type="scientific">Tepidiphilus thermophilus</name>
    <dbReference type="NCBI Taxonomy" id="876478"/>
    <lineage>
        <taxon>Bacteria</taxon>
        <taxon>Pseudomonadati</taxon>
        <taxon>Pseudomonadota</taxon>
        <taxon>Hydrogenophilia</taxon>
        <taxon>Hydrogenophilales</taxon>
        <taxon>Hydrogenophilaceae</taxon>
        <taxon>Tepidiphilus</taxon>
    </lineage>
</organism>
<dbReference type="PIRSF" id="PIRSF037677">
    <property type="entry name" value="DNA_mis_repair_Msh6"/>
    <property type="match status" value="1"/>
</dbReference>
<evidence type="ECO:0000256" key="10">
    <source>
        <dbReference type="RuleBase" id="RU003756"/>
    </source>
</evidence>
<dbReference type="InterPro" id="IPR007696">
    <property type="entry name" value="DNA_mismatch_repair_MutS_core"/>
</dbReference>
<dbReference type="GO" id="GO:0005829">
    <property type="term" value="C:cytosol"/>
    <property type="evidence" value="ECO:0007669"/>
    <property type="project" value="TreeGrafter"/>
</dbReference>
<dbReference type="InterPro" id="IPR017261">
    <property type="entry name" value="DNA_mismatch_repair_MutS/MSH"/>
</dbReference>
<dbReference type="FunFam" id="3.40.1170.10:FF:000001">
    <property type="entry name" value="DNA mismatch repair protein MutS"/>
    <property type="match status" value="1"/>
</dbReference>
<dbReference type="SUPFAM" id="SSF48334">
    <property type="entry name" value="DNA repair protein MutS, domain III"/>
    <property type="match status" value="1"/>
</dbReference>
<dbReference type="NCBIfam" id="NF003810">
    <property type="entry name" value="PRK05399.1"/>
    <property type="match status" value="1"/>
</dbReference>
<dbReference type="SMART" id="SM00534">
    <property type="entry name" value="MUTSac"/>
    <property type="match status" value="1"/>
</dbReference>
<dbReference type="InterPro" id="IPR027417">
    <property type="entry name" value="P-loop_NTPase"/>
</dbReference>
<dbReference type="InterPro" id="IPR007861">
    <property type="entry name" value="DNA_mismatch_repair_MutS_clamp"/>
</dbReference>
<dbReference type="HAMAP" id="MF_00096">
    <property type="entry name" value="MutS"/>
    <property type="match status" value="1"/>
</dbReference>
<dbReference type="InterPro" id="IPR007695">
    <property type="entry name" value="DNA_mismatch_repair_MutS-lik_N"/>
</dbReference>
<dbReference type="AlphaFoldDB" id="A0A0K6IR30"/>
<proteinExistence type="inferred from homology"/>
<evidence type="ECO:0000259" key="11">
    <source>
        <dbReference type="PROSITE" id="PS00486"/>
    </source>
</evidence>
<dbReference type="SUPFAM" id="SSF52540">
    <property type="entry name" value="P-loop containing nucleoside triphosphate hydrolases"/>
    <property type="match status" value="1"/>
</dbReference>
<dbReference type="PANTHER" id="PTHR11361">
    <property type="entry name" value="DNA MISMATCH REPAIR PROTEIN MUTS FAMILY MEMBER"/>
    <property type="match status" value="1"/>
</dbReference>
<dbReference type="Pfam" id="PF05190">
    <property type="entry name" value="MutS_IV"/>
    <property type="match status" value="1"/>
</dbReference>
<evidence type="ECO:0000256" key="5">
    <source>
        <dbReference type="ARBA" id="ARBA00022840"/>
    </source>
</evidence>
<keyword evidence="13" id="KW-1185">Reference proteome</keyword>
<evidence type="ECO:0000256" key="8">
    <source>
        <dbReference type="ARBA" id="ARBA00024647"/>
    </source>
</evidence>
<dbReference type="GO" id="GO:0003684">
    <property type="term" value="F:damaged DNA binding"/>
    <property type="evidence" value="ECO:0007669"/>
    <property type="project" value="UniProtKB-UniRule"/>
</dbReference>
<dbReference type="NCBIfam" id="TIGR01070">
    <property type="entry name" value="mutS1"/>
    <property type="match status" value="1"/>
</dbReference>
<dbReference type="InterPro" id="IPR000432">
    <property type="entry name" value="DNA_mismatch_repair_MutS_C"/>
</dbReference>
<dbReference type="SMART" id="SM00533">
    <property type="entry name" value="MUTSd"/>
    <property type="match status" value="1"/>
</dbReference>
<dbReference type="PANTHER" id="PTHR11361:SF34">
    <property type="entry name" value="DNA MISMATCH REPAIR PROTEIN MSH1, MITOCHONDRIAL"/>
    <property type="match status" value="1"/>
</dbReference>
<dbReference type="PROSITE" id="PS00486">
    <property type="entry name" value="DNA_MISMATCH_REPAIR_2"/>
    <property type="match status" value="1"/>
</dbReference>
<dbReference type="CDD" id="cd03284">
    <property type="entry name" value="ABC_MutS1"/>
    <property type="match status" value="1"/>
</dbReference>
<dbReference type="Gene3D" id="3.30.420.110">
    <property type="entry name" value="MutS, connector domain"/>
    <property type="match status" value="1"/>
</dbReference>
<evidence type="ECO:0000256" key="6">
    <source>
        <dbReference type="ARBA" id="ARBA00023125"/>
    </source>
</evidence>
<dbReference type="InterPro" id="IPR005748">
    <property type="entry name" value="DNA_mismatch_repair_MutS"/>
</dbReference>
<evidence type="ECO:0000313" key="13">
    <source>
        <dbReference type="Proteomes" id="UP000182108"/>
    </source>
</evidence>
<evidence type="ECO:0000256" key="1">
    <source>
        <dbReference type="ARBA" id="ARBA00006271"/>
    </source>
</evidence>
<feature type="binding site" evidence="9">
    <location>
        <begin position="619"/>
        <end position="626"/>
    </location>
    <ligand>
        <name>ATP</name>
        <dbReference type="ChEBI" id="CHEBI:30616"/>
    </ligand>
</feature>
<comment type="function">
    <text evidence="8 9">This protein is involved in the repair of mismatches in DNA. It is possible that it carries out the mismatch recognition step. This protein has a weak ATPase activity.</text>
</comment>
<dbReference type="Pfam" id="PF05188">
    <property type="entry name" value="MutS_II"/>
    <property type="match status" value="1"/>
</dbReference>
<dbReference type="Pfam" id="PF00488">
    <property type="entry name" value="MutS_V"/>
    <property type="match status" value="1"/>
</dbReference>
<keyword evidence="6 9" id="KW-0238">DNA-binding</keyword>
<dbReference type="GO" id="GO:0005524">
    <property type="term" value="F:ATP binding"/>
    <property type="evidence" value="ECO:0007669"/>
    <property type="project" value="UniProtKB-UniRule"/>
</dbReference>
<dbReference type="Gene3D" id="3.40.1170.10">
    <property type="entry name" value="DNA repair protein MutS, domain I"/>
    <property type="match status" value="1"/>
</dbReference>
<dbReference type="EMBL" id="CYHH01000002">
    <property type="protein sequence ID" value="CUB05553.1"/>
    <property type="molecule type" value="Genomic_DNA"/>
</dbReference>
<protein>
    <recommendedName>
        <fullName evidence="2 9">DNA mismatch repair protein MutS</fullName>
    </recommendedName>
</protein>
<dbReference type="Pfam" id="PF05192">
    <property type="entry name" value="MutS_III"/>
    <property type="match status" value="1"/>
</dbReference>
<reference evidence="13" key="1">
    <citation type="submission" date="2015-08" db="EMBL/GenBank/DDBJ databases">
        <authorList>
            <person name="Babu N.S."/>
            <person name="Beckwith C.J."/>
            <person name="Beseler K.G."/>
            <person name="Brison A."/>
            <person name="Carone J.V."/>
            <person name="Caskin T.P."/>
            <person name="Diamond M."/>
            <person name="Durham M.E."/>
            <person name="Foxe J.M."/>
            <person name="Go M."/>
            <person name="Henderson B.A."/>
            <person name="Jones I.B."/>
            <person name="McGettigan J.A."/>
            <person name="Micheletti S.J."/>
            <person name="Nasrallah M.E."/>
            <person name="Ortiz D."/>
            <person name="Piller C.R."/>
            <person name="Privatt S.R."/>
            <person name="Schneider S.L."/>
            <person name="Sharp S."/>
            <person name="Smith T.C."/>
            <person name="Stanton J.D."/>
            <person name="Ullery H.E."/>
            <person name="Wilson R.J."/>
            <person name="Serrano M.G."/>
            <person name="Buck G."/>
            <person name="Lee V."/>
            <person name="Wang Y."/>
            <person name="Carvalho R."/>
            <person name="Voegtly L."/>
            <person name="Shi R."/>
            <person name="Duckworth R."/>
            <person name="Johnson A."/>
            <person name="Loviza R."/>
            <person name="Walstead R."/>
            <person name="Shah Z."/>
            <person name="Kiflezghi M."/>
            <person name="Wade K."/>
            <person name="Ball S.L."/>
            <person name="Bradley K.W."/>
            <person name="Asai D.J."/>
            <person name="Bowman C.A."/>
            <person name="Russell D.A."/>
            <person name="Pope W.H."/>
            <person name="Jacobs-Sera D."/>
            <person name="Hendrix R.W."/>
            <person name="Hatfull G.F."/>
        </authorList>
    </citation>
    <scope>NUCLEOTIDE SEQUENCE [LARGE SCALE GENOMIC DNA]</scope>
    <source>
        <strain evidence="13">JCM 19170</strain>
    </source>
</reference>
<sequence>MPAVADLSAHTPMMQQYLRLKAQHPECLLLFRMGDFYELFYEDAEKAARLLDLTLTTRGQSAGAPIPMAGIPFHALETYLGRLIRAGLAVAIAEQQGEPGAQKGPMERVVTRIVTPGTLVDAALLDERSDAPLVALFTRKGRTGVATLTLASGDFRLLVCDTAELEAQLERLRPAEVLVPEELPLPPVLETGRAPLRRLPGWQFDATIARRLLTAHFGVQDLAAFGVEVAHEPALAAAAALFEYVRQTQKSELAHVRTLRLERDDDYLWLDAATRRNLELTETLRGESAPTLFSTLDFTRTAMGARWLKHALHHPRRDPAAARERQAVIGTLIAQPRTFAAILERLDGLGDLERIAARIALGTVRPRELAALRTSLRRLPELRALLEPHREVPRLAALSDALAVPPEALSLLERTLADEPPTLVRDGGVIAPGFDAELDELRALQNDCGAFLLELEARERERTGIATLKVEYNKVHGFYIEVSKAHADKVPADYRRRQTMKNAERFLTPELKAFEDRALSAAERALARERFLYEDLVRQLLAWVPALQQAGRAAAELDGLSSLAQAAERYGYVAPEFAETPGLAIEGGRHPVVERQVETFVANDVRLDGETRRLLVITGPNMGGKSTFMRQTALIALLAYVGAWVPARRAVVGPLDAIYTRIGASDDLASGRSTFMVEMTEAAYIVHHASERSLVLMDEIGRGTSTFDGMALAWAIARQLHGKNRALTLFSTHYFELTRLAEELQACANVHVEAVEHEGRVVFLHSVREGPASRSYGIHVAALAGMPRAVLSQARRELARLEARAMEESRQPQLFACEPGEDLPPEPEPQRIEVLPAWLAPLADVDPRTLTLGEAIEWFERLRAALRAAENEAPRLTR</sequence>
<dbReference type="InterPro" id="IPR045076">
    <property type="entry name" value="MutS"/>
</dbReference>
<evidence type="ECO:0000256" key="7">
    <source>
        <dbReference type="ARBA" id="ARBA00023204"/>
    </source>
</evidence>